<evidence type="ECO:0000256" key="6">
    <source>
        <dbReference type="ARBA" id="ARBA00022598"/>
    </source>
</evidence>
<dbReference type="Gene3D" id="3.10.20.70">
    <property type="entry name" value="Glutamine synthetase, N-terminal domain"/>
    <property type="match status" value="1"/>
</dbReference>
<feature type="domain" description="GS beta-grasp" evidence="19">
    <location>
        <begin position="16"/>
        <end position="103"/>
    </location>
</feature>
<feature type="modified residue" description="O-AMP-tyrosine" evidence="15">
    <location>
        <position position="375"/>
    </location>
</feature>
<feature type="binding site" evidence="14">
    <location>
        <position position="335"/>
    </location>
    <ligand>
        <name>Mg(2+)</name>
        <dbReference type="ChEBI" id="CHEBI:18420"/>
        <label>1</label>
    </ligand>
</feature>
<dbReference type="SUPFAM" id="SSF55931">
    <property type="entry name" value="Glutamine synthetase/guanido kinase"/>
    <property type="match status" value="1"/>
</dbReference>
<feature type="binding site" evidence="14">
    <location>
        <position position="136"/>
    </location>
    <ligand>
        <name>Mg(2+)</name>
        <dbReference type="ChEBI" id="CHEBI:18420"/>
        <label>1</label>
    </ligand>
</feature>
<feature type="binding site" evidence="12">
    <location>
        <position position="306"/>
    </location>
    <ligand>
        <name>L-glutamate</name>
        <dbReference type="ChEBI" id="CHEBI:29985"/>
    </ligand>
</feature>
<protein>
    <recommendedName>
        <fullName evidence="4 18">Glutamine synthetase</fullName>
        <ecNumber evidence="3 18">6.3.1.2</ecNumber>
    </recommendedName>
</protein>
<dbReference type="PROSITE" id="PS51986">
    <property type="entry name" value="GS_BETA_GRASP"/>
    <property type="match status" value="1"/>
</dbReference>
<comment type="cofactor">
    <cofactor evidence="14">
        <name>Mg(2+)</name>
        <dbReference type="ChEBI" id="CHEBI:18420"/>
    </cofactor>
    <text evidence="14">Binds 2 Mg(2+) ions per subunit.</text>
</comment>
<evidence type="ECO:0000313" key="22">
    <source>
        <dbReference type="Proteomes" id="UP000195611"/>
    </source>
</evidence>
<dbReference type="InterPro" id="IPR027303">
    <property type="entry name" value="Gln_synth_gly_rich_site"/>
</dbReference>
<dbReference type="GO" id="GO:0046872">
    <property type="term" value="F:metal ion binding"/>
    <property type="evidence" value="ECO:0007669"/>
    <property type="project" value="UniProtKB-KW"/>
</dbReference>
<dbReference type="GO" id="GO:0006542">
    <property type="term" value="P:glutamine biosynthetic process"/>
    <property type="evidence" value="ECO:0007669"/>
    <property type="project" value="InterPro"/>
</dbReference>
<feature type="binding site" evidence="14">
    <location>
        <position position="198"/>
    </location>
    <ligand>
        <name>Mg(2+)</name>
        <dbReference type="ChEBI" id="CHEBI:18420"/>
        <label>1</label>
    </ligand>
</feature>
<keyword evidence="6 18" id="KW-0436">Ligase</keyword>
<dbReference type="PANTHER" id="PTHR43785:SF12">
    <property type="entry name" value="TYPE-1 GLUTAMINE SYNTHETASE 2"/>
    <property type="match status" value="1"/>
</dbReference>
<dbReference type="InterPro" id="IPR036651">
    <property type="entry name" value="Gln_synt_N_sf"/>
</dbReference>
<evidence type="ECO:0000256" key="10">
    <source>
        <dbReference type="ARBA" id="ARBA00022842"/>
    </source>
</evidence>
<dbReference type="SMART" id="SM01230">
    <property type="entry name" value="Gln-synt_C"/>
    <property type="match status" value="1"/>
</dbReference>
<evidence type="ECO:0000256" key="3">
    <source>
        <dbReference type="ARBA" id="ARBA00012937"/>
    </source>
</evidence>
<evidence type="ECO:0000256" key="15">
    <source>
        <dbReference type="PIRSR" id="PIRSR604809-50"/>
    </source>
</evidence>
<dbReference type="PANTHER" id="PTHR43785">
    <property type="entry name" value="GAMMA-GLUTAMYLPUTRESCINE SYNTHETASE"/>
    <property type="match status" value="1"/>
</dbReference>
<evidence type="ECO:0000256" key="16">
    <source>
        <dbReference type="PROSITE-ProRule" id="PRU01330"/>
    </source>
</evidence>
<evidence type="ECO:0000256" key="8">
    <source>
        <dbReference type="ARBA" id="ARBA00022741"/>
    </source>
</evidence>
<evidence type="ECO:0000313" key="21">
    <source>
        <dbReference type="EMBL" id="SJN34433.1"/>
    </source>
</evidence>
<feature type="binding site" evidence="13">
    <location>
        <position position="186"/>
    </location>
    <ligand>
        <name>ATP</name>
        <dbReference type="ChEBI" id="CHEBI:30616"/>
    </ligand>
</feature>
<feature type="domain" description="GS catalytic" evidence="20">
    <location>
        <begin position="110"/>
        <end position="446"/>
    </location>
</feature>
<gene>
    <name evidence="21" type="ORF">FM115_06445</name>
</gene>
<feature type="binding site" evidence="12">
    <location>
        <position position="300"/>
    </location>
    <ligand>
        <name>L-glutamate</name>
        <dbReference type="ChEBI" id="CHEBI:29985"/>
    </ligand>
</feature>
<dbReference type="Pfam" id="PF03951">
    <property type="entry name" value="Gln-synt_N"/>
    <property type="match status" value="1"/>
</dbReference>
<keyword evidence="8 13" id="KW-0547">Nucleotide-binding</keyword>
<evidence type="ECO:0000256" key="17">
    <source>
        <dbReference type="RuleBase" id="RU000384"/>
    </source>
</evidence>
<evidence type="ECO:0000256" key="5">
    <source>
        <dbReference type="ARBA" id="ARBA00022490"/>
    </source>
</evidence>
<dbReference type="InterPro" id="IPR004809">
    <property type="entry name" value="Gln_synth_I"/>
</dbReference>
<sequence length="446" mass="50476">MSSLKKEEILNQAKAKEVRFLRLMFTDIDGIIKNVEVPVSQLEKVMENEIAFDGSSIDGFVDIDQSDMKLHPDLDTWLVFPWELDSVDGRIARFICDVYNPDGSPFAGDPRSNLRRVLEEMRTAGFTEFNLGPEPEFFLFKLDENGKPSKTLNDNGGYFDLAPTDLAENCRRDIVLELEALGFEIEASHHEVAPGQHEIDWKYADAIEACDNIQTFKLIVKTVARKHGLHATFMPKPVADINGSGMHFNMSLFTEEGNAFYDASDEQQLSRSAYQFIAGILDHAQAYTAICNPTINSYKRLTPGFEAPVYVAWSGTNRTPLVRVPASRGMSTRVELRSVDPSANPYLALSVLLKAGMKGISEAKTAPNPVNQNIYNMDQIERSANNIESLPRSLYEAVQYLKQDETIKDALGNHIYERFVSAKEQDWFEYSLSVSEWEKNRYFETY</sequence>
<comment type="subcellular location">
    <subcellularLocation>
        <location evidence="1">Cytoplasm</location>
    </subcellularLocation>
</comment>
<keyword evidence="5" id="KW-0963">Cytoplasm</keyword>
<keyword evidence="9 13" id="KW-0067">ATP-binding</keyword>
<feature type="binding site" evidence="12">
    <location>
        <position position="337"/>
    </location>
    <ligand>
        <name>L-glutamate</name>
        <dbReference type="ChEBI" id="CHEBI:29985"/>
    </ligand>
</feature>
<dbReference type="InterPro" id="IPR008146">
    <property type="entry name" value="Gln_synth_cat_dom"/>
</dbReference>
<evidence type="ECO:0000259" key="20">
    <source>
        <dbReference type="PROSITE" id="PS51987"/>
    </source>
</evidence>
<evidence type="ECO:0000256" key="1">
    <source>
        <dbReference type="ARBA" id="ARBA00004496"/>
    </source>
</evidence>
<evidence type="ECO:0000256" key="2">
    <source>
        <dbReference type="ARBA" id="ARBA00009897"/>
    </source>
</evidence>
<dbReference type="PROSITE" id="PS00181">
    <property type="entry name" value="GLNA_ATP"/>
    <property type="match status" value="1"/>
</dbReference>
<feature type="binding site" evidence="14">
    <location>
        <position position="247"/>
    </location>
    <ligand>
        <name>Mg(2+)</name>
        <dbReference type="ChEBI" id="CHEBI:18420"/>
        <label>1</label>
    </ligand>
</feature>
<dbReference type="EMBL" id="FUKW01000092">
    <property type="protein sequence ID" value="SJN34433.1"/>
    <property type="molecule type" value="Genomic_DNA"/>
</dbReference>
<dbReference type="InterPro" id="IPR008147">
    <property type="entry name" value="Gln_synt_N"/>
</dbReference>
<dbReference type="PROSITE" id="PS51987">
    <property type="entry name" value="GS_CATALYTIC"/>
    <property type="match status" value="1"/>
</dbReference>
<comment type="similarity">
    <text evidence="2 16 17">Belongs to the glutamine synthetase family.</text>
</comment>
<evidence type="ECO:0000256" key="12">
    <source>
        <dbReference type="PIRSR" id="PIRSR604809-1"/>
    </source>
</evidence>
<keyword evidence="15" id="KW-0597">Phosphoprotein</keyword>
<dbReference type="FunFam" id="3.10.20.70:FF:000005">
    <property type="entry name" value="Glutamine synthetase"/>
    <property type="match status" value="1"/>
</dbReference>
<dbReference type="GO" id="GO:0005524">
    <property type="term" value="F:ATP binding"/>
    <property type="evidence" value="ECO:0007669"/>
    <property type="project" value="UniProtKB-KW"/>
</dbReference>
<dbReference type="SUPFAM" id="SSF54368">
    <property type="entry name" value="Glutamine synthetase, N-terminal domain"/>
    <property type="match status" value="1"/>
</dbReference>
<evidence type="ECO:0000256" key="11">
    <source>
        <dbReference type="ARBA" id="ARBA00049436"/>
    </source>
</evidence>
<dbReference type="Gene3D" id="3.30.590.10">
    <property type="entry name" value="Glutamine synthetase/guanido kinase, catalytic domain"/>
    <property type="match status" value="1"/>
</dbReference>
<dbReference type="FunFam" id="3.30.590.10:FF:000003">
    <property type="entry name" value="Glutamine synthetase 2"/>
    <property type="match status" value="1"/>
</dbReference>
<keyword evidence="10 14" id="KW-0460">Magnesium</keyword>
<feature type="binding site" evidence="12">
    <location>
        <position position="318"/>
    </location>
    <ligand>
        <name>L-glutamate</name>
        <dbReference type="ChEBI" id="CHEBI:29985"/>
    </ligand>
</feature>
<feature type="binding site" evidence="14">
    <location>
        <position position="134"/>
    </location>
    <ligand>
        <name>Mg(2+)</name>
        <dbReference type="ChEBI" id="CHEBI:18420"/>
        <label>1</label>
    </ligand>
</feature>
<evidence type="ECO:0000256" key="18">
    <source>
        <dbReference type="RuleBase" id="RU004356"/>
    </source>
</evidence>
<feature type="binding site" evidence="12">
    <location>
        <begin position="242"/>
        <end position="243"/>
    </location>
    <ligand>
        <name>L-glutamate</name>
        <dbReference type="ChEBI" id="CHEBI:29985"/>
    </ligand>
</feature>
<feature type="binding site" evidence="13">
    <location>
        <position position="318"/>
    </location>
    <ligand>
        <name>ATP</name>
        <dbReference type="ChEBI" id="CHEBI:30616"/>
    </ligand>
</feature>
<dbReference type="GO" id="GO:0005737">
    <property type="term" value="C:cytoplasm"/>
    <property type="evidence" value="ECO:0007669"/>
    <property type="project" value="UniProtKB-SubCell"/>
</dbReference>
<comment type="catalytic activity">
    <reaction evidence="11 18">
        <text>L-glutamate + NH4(+) + ATP = L-glutamine + ADP + phosphate + H(+)</text>
        <dbReference type="Rhea" id="RHEA:16169"/>
        <dbReference type="ChEBI" id="CHEBI:15378"/>
        <dbReference type="ChEBI" id="CHEBI:28938"/>
        <dbReference type="ChEBI" id="CHEBI:29985"/>
        <dbReference type="ChEBI" id="CHEBI:30616"/>
        <dbReference type="ChEBI" id="CHEBI:43474"/>
        <dbReference type="ChEBI" id="CHEBI:58359"/>
        <dbReference type="ChEBI" id="CHEBI:456216"/>
        <dbReference type="EC" id="6.3.1.2"/>
    </reaction>
</comment>
<organism evidence="21 22">
    <name type="scientific">Marinilactibacillus psychrotolerans 42ea</name>
    <dbReference type="NCBI Taxonomy" id="1255609"/>
    <lineage>
        <taxon>Bacteria</taxon>
        <taxon>Bacillati</taxon>
        <taxon>Bacillota</taxon>
        <taxon>Bacilli</taxon>
        <taxon>Lactobacillales</taxon>
        <taxon>Carnobacteriaceae</taxon>
        <taxon>Marinilactibacillus</taxon>
    </lineage>
</organism>
<dbReference type="RefSeq" id="WP_087058484.1">
    <property type="nucleotide sequence ID" value="NZ_FUKW01000092.1"/>
</dbReference>
<dbReference type="Proteomes" id="UP000195611">
    <property type="component" value="Unassembled WGS sequence"/>
</dbReference>
<accession>A0A1R4JRM5</accession>
<keyword evidence="7 14" id="KW-0479">Metal-binding</keyword>
<dbReference type="GO" id="GO:0004356">
    <property type="term" value="F:glutamine synthetase activity"/>
    <property type="evidence" value="ECO:0007669"/>
    <property type="project" value="UniProtKB-EC"/>
</dbReference>
<evidence type="ECO:0000256" key="4">
    <source>
        <dbReference type="ARBA" id="ARBA00021364"/>
    </source>
</evidence>
<evidence type="ECO:0000256" key="9">
    <source>
        <dbReference type="ARBA" id="ARBA00022840"/>
    </source>
</evidence>
<dbReference type="AlphaFoldDB" id="A0A1R4JRM5"/>
<dbReference type="Pfam" id="PF00120">
    <property type="entry name" value="Gln-synt_C"/>
    <property type="match status" value="1"/>
</dbReference>
<reference evidence="21 22" key="1">
    <citation type="submission" date="2017-02" db="EMBL/GenBank/DDBJ databases">
        <authorList>
            <person name="Peterson S.W."/>
        </authorList>
    </citation>
    <scope>NUCLEOTIDE SEQUENCE [LARGE SCALE GENOMIC DNA]</scope>
    <source>
        <strain evidence="21 22">42ea</strain>
    </source>
</reference>
<dbReference type="EC" id="6.3.1.2" evidence="3 18"/>
<proteinExistence type="inferred from homology"/>
<evidence type="ECO:0000256" key="14">
    <source>
        <dbReference type="PIRSR" id="PIRSR604809-3"/>
    </source>
</evidence>
<evidence type="ECO:0000256" key="7">
    <source>
        <dbReference type="ARBA" id="ARBA00022723"/>
    </source>
</evidence>
<dbReference type="InterPro" id="IPR014746">
    <property type="entry name" value="Gln_synth/guanido_kin_cat_dom"/>
</dbReference>
<evidence type="ECO:0000259" key="19">
    <source>
        <dbReference type="PROSITE" id="PS51986"/>
    </source>
</evidence>
<feature type="binding site" evidence="14">
    <location>
        <position position="191"/>
    </location>
    <ligand>
        <name>Mg(2+)</name>
        <dbReference type="ChEBI" id="CHEBI:18420"/>
        <label>1</label>
    </ligand>
</feature>
<dbReference type="PROSITE" id="PS00180">
    <property type="entry name" value="GLNA_1"/>
    <property type="match status" value="1"/>
</dbReference>
<evidence type="ECO:0000256" key="13">
    <source>
        <dbReference type="PIRSR" id="PIRSR604809-2"/>
    </source>
</evidence>
<dbReference type="NCBIfam" id="TIGR00653">
    <property type="entry name" value="GlnA"/>
    <property type="match status" value="1"/>
</dbReference>
<name>A0A1R4JRM5_9LACT</name>
<dbReference type="InterPro" id="IPR027302">
    <property type="entry name" value="Gln_synth_N_conserv_site"/>
</dbReference>